<dbReference type="Pfam" id="PF17681">
    <property type="entry name" value="GCP_N_terminal"/>
    <property type="match status" value="1"/>
</dbReference>
<dbReference type="GO" id="GO:0007020">
    <property type="term" value="P:microtubule nucleation"/>
    <property type="evidence" value="ECO:0007669"/>
    <property type="project" value="InterPro"/>
</dbReference>
<dbReference type="GO" id="GO:0000278">
    <property type="term" value="P:mitotic cell cycle"/>
    <property type="evidence" value="ECO:0007669"/>
    <property type="project" value="TreeGrafter"/>
</dbReference>
<keyword evidence="2 5" id="KW-0963">Cytoplasm</keyword>
<dbReference type="GO" id="GO:0051321">
    <property type="term" value="P:meiotic cell cycle"/>
    <property type="evidence" value="ECO:0007669"/>
    <property type="project" value="TreeGrafter"/>
</dbReference>
<dbReference type="InterPro" id="IPR040457">
    <property type="entry name" value="GCP_C"/>
</dbReference>
<name>A0A7S0KEJ0_9CHLO</name>
<evidence type="ECO:0000256" key="5">
    <source>
        <dbReference type="RuleBase" id="RU363050"/>
    </source>
</evidence>
<evidence type="ECO:0000256" key="2">
    <source>
        <dbReference type="ARBA" id="ARBA00022490"/>
    </source>
</evidence>
<feature type="domain" description="Gamma tubulin complex component protein N-terminal" evidence="8">
    <location>
        <begin position="268"/>
        <end position="531"/>
    </location>
</feature>
<dbReference type="Pfam" id="PF04130">
    <property type="entry name" value="GCP_C_terminal"/>
    <property type="match status" value="1"/>
</dbReference>
<keyword evidence="4 5" id="KW-0206">Cytoskeleton</keyword>
<dbReference type="AlphaFoldDB" id="A0A7S0KEJ0"/>
<feature type="compositionally biased region" description="Basic and acidic residues" evidence="6">
    <location>
        <begin position="157"/>
        <end position="171"/>
    </location>
</feature>
<dbReference type="Gene3D" id="1.20.120.1900">
    <property type="entry name" value="Gamma-tubulin complex, C-terminal domain"/>
    <property type="match status" value="1"/>
</dbReference>
<gene>
    <name evidence="9" type="ORF">OMED0929_LOCUS2127</name>
</gene>
<feature type="region of interest" description="Disordered" evidence="6">
    <location>
        <begin position="142"/>
        <end position="186"/>
    </location>
</feature>
<accession>A0A7S0KEJ0</accession>
<dbReference type="PANTHER" id="PTHR19302:SF13">
    <property type="entry name" value="GAMMA-TUBULIN COMPLEX COMPONENT 2"/>
    <property type="match status" value="1"/>
</dbReference>
<dbReference type="GO" id="GO:0000930">
    <property type="term" value="C:gamma-tubulin complex"/>
    <property type="evidence" value="ECO:0007669"/>
    <property type="project" value="TreeGrafter"/>
</dbReference>
<sequence>MSSASEDRVRASVDALTAALGLDVRHRLTQTLASASTTMLGKMISRYDVTKVAVTQTRRVLSERADDAEAFGRAYDALKTLRVEELDRYLAVVAKIAMDEELAFAVSEAGGRVAAAEGAAGVTSTARGLDYDGDANANATMTTISSSSPGGLGTPDRYVRVFGDDGDERRRGGGPGTASPSSSTKSLAGAFEAKMRVDAPESVRKRASVGKPERTLVTTQENALARLPEWNYERPFLTGAHLGGGAEQDRNVKSLSEYSTAEQELLILDDLLYAMMGIDGRYISAWRGTDEDADYAVVTVRDSRLARVKFEVELGLEASLSALTKNMMPLCSDAATIRAFIESRQEFKHGYVSHALAADMRELLNDWHTLIVQLEHQRNVGALSLQSAWFYCQPAASALRLMANVASRAYHLKGASVLNLLHREGGDHAGDNAVSVLVQRLSKAAAAPYIRAVELWVYDGQVDDPYDEFLIVEQNSMKKESLMDDYNAVFWSKRYSLRGDIPHFIGDQLAQKILTTGKYLNAMRETDVASLATLPPRPNDGLGKIPFDANALIGTGKYADRIGERFELAANALLRQVWDRGELRTRLASMKMYFLISQGDYLVHFLDTAKSELAKDANTIRASKLQSLLDMAVKSASTAIDKHGDDLRCSVDVNQLLGLVGVSGDETIVSPMKVDDRDEASTSGYDTFMLDYVAPWPTSLVLSRRALTKYQIVFRHVFHFKCIERSVCSTWQTLHHIRDRSMTAMFAKLHKLTQRMINFLQNYLYYVTCEVIEPNWHAMSADLDTARTVDEIIGIHDAFLDKCMKQSMLFWPKILKRLDRLKATCLRFARDGERFADAARRAKAEVTDAVTATKLGVLEEEMTAVVSDTQSQFDHLLEDFLNVLNDSGHLEPNLASLCSRLDFNGFYVHGGA</sequence>
<dbReference type="GO" id="GO:0043015">
    <property type="term" value="F:gamma-tubulin binding"/>
    <property type="evidence" value="ECO:0007669"/>
    <property type="project" value="InterPro"/>
</dbReference>
<dbReference type="PANTHER" id="PTHR19302">
    <property type="entry name" value="GAMMA TUBULIN COMPLEX PROTEIN"/>
    <property type="match status" value="1"/>
</dbReference>
<dbReference type="GO" id="GO:0031122">
    <property type="term" value="P:cytoplasmic microtubule organization"/>
    <property type="evidence" value="ECO:0007669"/>
    <property type="project" value="TreeGrafter"/>
</dbReference>
<evidence type="ECO:0000256" key="6">
    <source>
        <dbReference type="SAM" id="MobiDB-lite"/>
    </source>
</evidence>
<organism evidence="9">
    <name type="scientific">Ostreococcus mediterraneus</name>
    <dbReference type="NCBI Taxonomy" id="1486918"/>
    <lineage>
        <taxon>Eukaryota</taxon>
        <taxon>Viridiplantae</taxon>
        <taxon>Chlorophyta</taxon>
        <taxon>Mamiellophyceae</taxon>
        <taxon>Mamiellales</taxon>
        <taxon>Bathycoccaceae</taxon>
        <taxon>Ostreococcus</taxon>
    </lineage>
</organism>
<dbReference type="GO" id="GO:0005874">
    <property type="term" value="C:microtubule"/>
    <property type="evidence" value="ECO:0007669"/>
    <property type="project" value="UniProtKB-KW"/>
</dbReference>
<dbReference type="GO" id="GO:0000922">
    <property type="term" value="C:spindle pole"/>
    <property type="evidence" value="ECO:0007669"/>
    <property type="project" value="InterPro"/>
</dbReference>
<keyword evidence="3 5" id="KW-0493">Microtubule</keyword>
<comment type="subcellular location">
    <subcellularLocation>
        <location evidence="5">Cytoplasm</location>
        <location evidence="5">Cytoskeleton</location>
        <location evidence="5">Microtubule organizing center</location>
    </subcellularLocation>
</comment>
<dbReference type="GO" id="GO:0051011">
    <property type="term" value="F:microtubule minus-end binding"/>
    <property type="evidence" value="ECO:0007669"/>
    <property type="project" value="TreeGrafter"/>
</dbReference>
<comment type="similarity">
    <text evidence="1 5">Belongs to the TUBGCP family.</text>
</comment>
<comment type="function">
    <text evidence="5">Component of the gamma-tubulin ring complex (gTuRC) which mediates microtubule nucleation.</text>
</comment>
<reference evidence="9" key="1">
    <citation type="submission" date="2021-01" db="EMBL/GenBank/DDBJ databases">
        <authorList>
            <person name="Corre E."/>
            <person name="Pelletier E."/>
            <person name="Niang G."/>
            <person name="Scheremetjew M."/>
            <person name="Finn R."/>
            <person name="Kale V."/>
            <person name="Holt S."/>
            <person name="Cochrane G."/>
            <person name="Meng A."/>
            <person name="Brown T."/>
            <person name="Cohen L."/>
        </authorList>
    </citation>
    <scope>NUCLEOTIDE SEQUENCE</scope>
    <source>
        <strain evidence="9">Clade-D-RCC2572</strain>
    </source>
</reference>
<proteinExistence type="inferred from homology"/>
<evidence type="ECO:0000313" key="9">
    <source>
        <dbReference type="EMBL" id="CAD8579182.1"/>
    </source>
</evidence>
<evidence type="ECO:0000256" key="1">
    <source>
        <dbReference type="ARBA" id="ARBA00010337"/>
    </source>
</evidence>
<protein>
    <recommendedName>
        <fullName evidence="5">Gamma-tubulin complex component</fullName>
    </recommendedName>
</protein>
<feature type="domain" description="Gamma tubulin complex component C-terminal" evidence="7">
    <location>
        <begin position="583"/>
        <end position="907"/>
    </location>
</feature>
<dbReference type="EMBL" id="HBEW01002585">
    <property type="protein sequence ID" value="CAD8579182.1"/>
    <property type="molecule type" value="Transcribed_RNA"/>
</dbReference>
<dbReference type="GO" id="GO:0051225">
    <property type="term" value="P:spindle assembly"/>
    <property type="evidence" value="ECO:0007669"/>
    <property type="project" value="TreeGrafter"/>
</dbReference>
<dbReference type="InterPro" id="IPR041470">
    <property type="entry name" value="GCP_N"/>
</dbReference>
<feature type="compositionally biased region" description="Low complexity" evidence="6">
    <location>
        <begin position="177"/>
        <end position="186"/>
    </location>
</feature>
<evidence type="ECO:0000259" key="7">
    <source>
        <dbReference type="Pfam" id="PF04130"/>
    </source>
</evidence>
<dbReference type="InterPro" id="IPR007259">
    <property type="entry name" value="GCP"/>
</dbReference>
<evidence type="ECO:0000259" key="8">
    <source>
        <dbReference type="Pfam" id="PF17681"/>
    </source>
</evidence>
<evidence type="ECO:0000256" key="4">
    <source>
        <dbReference type="ARBA" id="ARBA00023212"/>
    </source>
</evidence>
<evidence type="ECO:0000256" key="3">
    <source>
        <dbReference type="ARBA" id="ARBA00022701"/>
    </source>
</evidence>
<dbReference type="InterPro" id="IPR042241">
    <property type="entry name" value="GCP_C_sf"/>
</dbReference>